<proteinExistence type="predicted"/>
<evidence type="ECO:0000256" key="4">
    <source>
        <dbReference type="ARBA" id="ARBA00022741"/>
    </source>
</evidence>
<evidence type="ECO:0000256" key="2">
    <source>
        <dbReference type="ARBA" id="ARBA00022598"/>
    </source>
</evidence>
<evidence type="ECO:0000313" key="14">
    <source>
        <dbReference type="Proteomes" id="UP000323664"/>
    </source>
</evidence>
<dbReference type="PIRSF" id="PIRSF001589">
    <property type="entry name" value="Asn_synthetase_glu-h"/>
    <property type="match status" value="1"/>
</dbReference>
<dbReference type="InterPro" id="IPR006426">
    <property type="entry name" value="Asn_synth_AEB"/>
</dbReference>
<evidence type="ECO:0000256" key="11">
    <source>
        <dbReference type="PIRSR" id="PIRSR001589-3"/>
    </source>
</evidence>
<comment type="caution">
    <text evidence="13">The sequence shown here is derived from an EMBL/GenBank/DDBJ whole genome shotgun (WGS) entry which is preliminary data.</text>
</comment>
<dbReference type="GO" id="GO:0006529">
    <property type="term" value="P:asparagine biosynthetic process"/>
    <property type="evidence" value="ECO:0007669"/>
    <property type="project" value="UniProtKB-KW"/>
</dbReference>
<dbReference type="GO" id="GO:0005829">
    <property type="term" value="C:cytosol"/>
    <property type="evidence" value="ECO:0007669"/>
    <property type="project" value="TreeGrafter"/>
</dbReference>
<evidence type="ECO:0000256" key="3">
    <source>
        <dbReference type="ARBA" id="ARBA00022605"/>
    </source>
</evidence>
<organism evidence="13 14">
    <name type="scientific">Paenibacillus amylolyticus</name>
    <dbReference type="NCBI Taxonomy" id="1451"/>
    <lineage>
        <taxon>Bacteria</taxon>
        <taxon>Bacillati</taxon>
        <taxon>Bacillota</taxon>
        <taxon>Bacilli</taxon>
        <taxon>Bacillales</taxon>
        <taxon>Paenibacillaceae</taxon>
        <taxon>Paenibacillus</taxon>
    </lineage>
</organism>
<evidence type="ECO:0000313" key="13">
    <source>
        <dbReference type="EMBL" id="KAA8783804.1"/>
    </source>
</evidence>
<dbReference type="GO" id="GO:0004066">
    <property type="term" value="F:asparagine synthase (glutamine-hydrolyzing) activity"/>
    <property type="evidence" value="ECO:0007669"/>
    <property type="project" value="UniProtKB-EC"/>
</dbReference>
<feature type="binding site" evidence="10">
    <location>
        <position position="100"/>
    </location>
    <ligand>
        <name>L-glutamine</name>
        <dbReference type="ChEBI" id="CHEBI:58359"/>
    </ligand>
</feature>
<dbReference type="EMBL" id="RIAS01000003">
    <property type="protein sequence ID" value="KAA8783804.1"/>
    <property type="molecule type" value="Genomic_DNA"/>
</dbReference>
<dbReference type="EC" id="6.3.5.4" evidence="1"/>
<keyword evidence="3 9" id="KW-0028">Amino-acid biosynthesis</keyword>
<dbReference type="AlphaFoldDB" id="A0A5M9WQA6"/>
<keyword evidence="9" id="KW-0315">Glutamine amidotransferase</keyword>
<dbReference type="PANTHER" id="PTHR11772">
    <property type="entry name" value="ASPARAGINE SYNTHETASE"/>
    <property type="match status" value="1"/>
</dbReference>
<dbReference type="InterPro" id="IPR029055">
    <property type="entry name" value="Ntn_hydrolases_N"/>
</dbReference>
<protein>
    <recommendedName>
        <fullName evidence="1">asparagine synthase (glutamine-hydrolyzing)</fullName>
        <ecNumber evidence="1">6.3.5.4</ecNumber>
    </recommendedName>
</protein>
<dbReference type="PROSITE" id="PS51278">
    <property type="entry name" value="GATASE_TYPE_2"/>
    <property type="match status" value="1"/>
</dbReference>
<evidence type="ECO:0000256" key="8">
    <source>
        <dbReference type="ARBA" id="ARBA00048741"/>
    </source>
</evidence>
<feature type="active site" description="For GATase activity" evidence="9">
    <location>
        <position position="2"/>
    </location>
</feature>
<dbReference type="Pfam" id="PF13537">
    <property type="entry name" value="GATase_7"/>
    <property type="match status" value="1"/>
</dbReference>
<dbReference type="Proteomes" id="UP000323664">
    <property type="component" value="Unassembled WGS sequence"/>
</dbReference>
<gene>
    <name evidence="13" type="ORF">EC604_08085</name>
</gene>
<keyword evidence="6 9" id="KW-0061">Asparagine biosynthesis</keyword>
<evidence type="ECO:0000259" key="12">
    <source>
        <dbReference type="PROSITE" id="PS51278"/>
    </source>
</evidence>
<evidence type="ECO:0000256" key="10">
    <source>
        <dbReference type="PIRSR" id="PIRSR001589-2"/>
    </source>
</evidence>
<accession>A0A5M9WQA6</accession>
<dbReference type="RefSeq" id="WP_123063669.1">
    <property type="nucleotide sequence ID" value="NZ_RIAS01000003.1"/>
</dbReference>
<comment type="pathway">
    <text evidence="7">Amino-acid biosynthesis.</text>
</comment>
<keyword evidence="5 10" id="KW-0067">ATP-binding</keyword>
<reference evidence="13 14" key="1">
    <citation type="journal article" date="2019" name="J. Ind. Microbiol. Biotechnol.">
        <title>Paenibacillus amylolyticus 27C64 has a diverse set of carbohydrate-active enzymes and complete pectin deconstruction system.</title>
        <authorList>
            <person name="Keggi C."/>
            <person name="Doran-Peterson J."/>
        </authorList>
    </citation>
    <scope>NUCLEOTIDE SEQUENCE [LARGE SCALE GENOMIC DNA]</scope>
    <source>
        <strain evidence="13 14">27C64</strain>
    </source>
</reference>
<dbReference type="Pfam" id="PF00733">
    <property type="entry name" value="Asn_synthase"/>
    <property type="match status" value="2"/>
</dbReference>
<evidence type="ECO:0000256" key="5">
    <source>
        <dbReference type="ARBA" id="ARBA00022840"/>
    </source>
</evidence>
<feature type="binding site" evidence="10">
    <location>
        <position position="229"/>
    </location>
    <ligand>
        <name>ATP</name>
        <dbReference type="ChEBI" id="CHEBI:30616"/>
    </ligand>
</feature>
<dbReference type="GO" id="GO:0005524">
    <property type="term" value="F:ATP binding"/>
    <property type="evidence" value="ECO:0007669"/>
    <property type="project" value="UniProtKB-KW"/>
</dbReference>
<evidence type="ECO:0000256" key="7">
    <source>
        <dbReference type="ARBA" id="ARBA00029440"/>
    </source>
</evidence>
<dbReference type="InterPro" id="IPR014729">
    <property type="entry name" value="Rossmann-like_a/b/a_fold"/>
</dbReference>
<comment type="catalytic activity">
    <reaction evidence="8">
        <text>L-aspartate + L-glutamine + ATP + H2O = L-asparagine + L-glutamate + AMP + diphosphate + H(+)</text>
        <dbReference type="Rhea" id="RHEA:12228"/>
        <dbReference type="ChEBI" id="CHEBI:15377"/>
        <dbReference type="ChEBI" id="CHEBI:15378"/>
        <dbReference type="ChEBI" id="CHEBI:29985"/>
        <dbReference type="ChEBI" id="CHEBI:29991"/>
        <dbReference type="ChEBI" id="CHEBI:30616"/>
        <dbReference type="ChEBI" id="CHEBI:33019"/>
        <dbReference type="ChEBI" id="CHEBI:58048"/>
        <dbReference type="ChEBI" id="CHEBI:58359"/>
        <dbReference type="ChEBI" id="CHEBI:456215"/>
        <dbReference type="EC" id="6.3.5.4"/>
    </reaction>
</comment>
<feature type="site" description="Important for beta-aspartyl-AMP intermediate formation" evidence="11">
    <location>
        <position position="332"/>
    </location>
</feature>
<dbReference type="Gene3D" id="3.40.50.620">
    <property type="entry name" value="HUPs"/>
    <property type="match status" value="1"/>
</dbReference>
<dbReference type="PANTHER" id="PTHR11772:SF2">
    <property type="entry name" value="ASPARAGINE SYNTHETASE [GLUTAMINE-HYDROLYZING]"/>
    <property type="match status" value="1"/>
</dbReference>
<dbReference type="InterPro" id="IPR017932">
    <property type="entry name" value="GATase_2_dom"/>
</dbReference>
<sequence>MCGIAGVVGRTVREDVLRQILSQIEHRGRSETLSECKHYMDYGTCLGTNRLPIVRPNNNTQPALSKNRQTALVMNAQIFNYKELAHEHHLEWINESEYGDTQFLVEFIELYGIDFVIKQINWEGSFIYLDMAAREVVFVRDHLGIKPLYYLRNMDLLMFSSEIKGLTGLPGDEIVCVQPGSINRYSLENNSITTTIWWEPYAAFRDCNLLELLSDSVGLRVPEGQYAILLSGGLDSSIIVSLAKKFNRNVTAYTLFTDTSPDLPYARSLCSNLNIPLVEVKGENSEVLKDKLPDIVHIVETWQWQVINHSAPMDALFKRIRDDGHKVVLTGEGADELFFGYEDFQSPNLALKEEERVTRIKDLHKTNCRRLDRMAMAYGLECRVPFLDRRLVSAALNYSYPQCVSDTINKIPLRKMGDKLLPKGFSNRKKLSLSKGAGYKYGENLDMKNVFGKNNDFESEMKNTLYEYMARYPIERYLIDLAVDEGYFKAKYLQKAGL</sequence>
<evidence type="ECO:0000256" key="9">
    <source>
        <dbReference type="PIRSR" id="PIRSR001589-1"/>
    </source>
</evidence>
<dbReference type="SUPFAM" id="SSF56235">
    <property type="entry name" value="N-terminal nucleophile aminohydrolases (Ntn hydrolases)"/>
    <property type="match status" value="1"/>
</dbReference>
<keyword evidence="2" id="KW-0436">Ligase</keyword>
<dbReference type="CDD" id="cd01991">
    <property type="entry name" value="Asn_synthase_B_C"/>
    <property type="match status" value="1"/>
</dbReference>
<keyword evidence="4 10" id="KW-0547">Nucleotide-binding</keyword>
<dbReference type="InterPro" id="IPR001962">
    <property type="entry name" value="Asn_synthase"/>
</dbReference>
<dbReference type="InterPro" id="IPR050795">
    <property type="entry name" value="Asn_Synthetase"/>
</dbReference>
<dbReference type="OrthoDB" id="9763290at2"/>
<evidence type="ECO:0000256" key="6">
    <source>
        <dbReference type="ARBA" id="ARBA00022888"/>
    </source>
</evidence>
<feature type="domain" description="Glutamine amidotransferase type-2" evidence="12">
    <location>
        <begin position="2"/>
        <end position="188"/>
    </location>
</feature>
<dbReference type="Gene3D" id="3.60.20.10">
    <property type="entry name" value="Glutamine Phosphoribosylpyrophosphate, subunit 1, domain 1"/>
    <property type="match status" value="1"/>
</dbReference>
<name>A0A5M9WQA6_PAEAM</name>
<dbReference type="SUPFAM" id="SSF52402">
    <property type="entry name" value="Adenine nucleotide alpha hydrolases-like"/>
    <property type="match status" value="1"/>
</dbReference>
<evidence type="ECO:0000256" key="1">
    <source>
        <dbReference type="ARBA" id="ARBA00012737"/>
    </source>
</evidence>